<proteinExistence type="predicted"/>
<organism evidence="2 3">
    <name type="scientific">Lederbergia lenta</name>
    <name type="common">Bacillus lentus</name>
    <dbReference type="NCBI Taxonomy" id="1467"/>
    <lineage>
        <taxon>Bacteria</taxon>
        <taxon>Bacillati</taxon>
        <taxon>Bacillota</taxon>
        <taxon>Bacilli</taxon>
        <taxon>Bacillales</taxon>
        <taxon>Bacillaceae</taxon>
        <taxon>Lederbergia</taxon>
    </lineage>
</organism>
<sequence length="542" mass="62948">MSDFRTLKFLDLFKGIFRKFGIDYGVMRKILQVKLMMDQRRVPTIFNGAGKKKEGNHFLKSLGLYAFYGLILIPFILLGDNYIFQMSLVFGLVMFILMTSMISDFSTVLLDVRDKNILDTKPISKRTISAAKFFHVLIYMFLLTGAFVAIPLIVSLFSKGILFSFLFLVELILIGLFTVVLTALIYLFILRFFSGERLKDIINYVQILLSISILIGYQVLARSFELVDLQFTYSFHWWHVFIPAFWYGAPFDLLMNQHTSIYNIALTLLGLFVPIISILIYARLMPSFEQNLQKLLSDMNPRKRSTVRLDNLWAKLTCRREEERAFFRFASLMMKREREFKLKVYPTLGFAVIFPFIFLFNEVRTSSFAALSDSKMFLVIYFCNLMIPAIVHMLKFSGNYKGNWIYRATPIKEVSSIYSGTLKAFLVKMYAPIYFLLSILFIFIFSVEILPDLFAVLLAGLSQVLITYRLTNNETYPFSRSFEFAQDSNTANMIVLMIITVLFAGIHLLATFINYGLYVYIVILFVATIIGWRYTFPRLSKY</sequence>
<feature type="transmembrane region" description="Helical" evidence="1">
    <location>
        <begin position="133"/>
        <end position="154"/>
    </location>
</feature>
<dbReference type="STRING" id="1348624.GCA_001591545_03696"/>
<feature type="transmembrane region" description="Helical" evidence="1">
    <location>
        <begin position="453"/>
        <end position="470"/>
    </location>
</feature>
<evidence type="ECO:0000313" key="3">
    <source>
        <dbReference type="Proteomes" id="UP000249134"/>
    </source>
</evidence>
<dbReference type="EMBL" id="LS483476">
    <property type="protein sequence ID" value="SQI63452.1"/>
    <property type="molecule type" value="Genomic_DNA"/>
</dbReference>
<feature type="transmembrane region" description="Helical" evidence="1">
    <location>
        <begin position="160"/>
        <end position="189"/>
    </location>
</feature>
<accession>A0A2X4WYE8</accession>
<evidence type="ECO:0000256" key="1">
    <source>
        <dbReference type="SAM" id="Phobius"/>
    </source>
</evidence>
<feature type="transmembrane region" description="Helical" evidence="1">
    <location>
        <begin position="515"/>
        <end position="536"/>
    </location>
</feature>
<dbReference type="AlphaFoldDB" id="A0A2X4WYE8"/>
<feature type="transmembrane region" description="Helical" evidence="1">
    <location>
        <begin position="376"/>
        <end position="394"/>
    </location>
</feature>
<dbReference type="RefSeq" id="WP_066145699.1">
    <property type="nucleotide sequence ID" value="NZ_CBCSGM010000009.1"/>
</dbReference>
<protein>
    <submittedName>
        <fullName evidence="2">Uncharacterized protein</fullName>
    </submittedName>
</protein>
<reference evidence="2 3" key="1">
    <citation type="submission" date="2018-06" db="EMBL/GenBank/DDBJ databases">
        <authorList>
            <consortium name="Pathogen Informatics"/>
            <person name="Doyle S."/>
        </authorList>
    </citation>
    <scope>NUCLEOTIDE SEQUENCE [LARGE SCALE GENOMIC DNA]</scope>
    <source>
        <strain evidence="2 3">NCTC4824</strain>
    </source>
</reference>
<name>A0A2X4WYE8_LEDLE</name>
<keyword evidence="3" id="KW-1185">Reference proteome</keyword>
<feature type="transmembrane region" description="Helical" evidence="1">
    <location>
        <begin position="491"/>
        <end position="509"/>
    </location>
</feature>
<feature type="transmembrane region" description="Helical" evidence="1">
    <location>
        <begin position="89"/>
        <end position="112"/>
    </location>
</feature>
<feature type="transmembrane region" description="Helical" evidence="1">
    <location>
        <begin position="425"/>
        <end position="447"/>
    </location>
</feature>
<feature type="transmembrane region" description="Helical" evidence="1">
    <location>
        <begin position="201"/>
        <end position="220"/>
    </location>
</feature>
<dbReference type="KEGG" id="blen:NCTC4824_04116"/>
<dbReference type="Proteomes" id="UP000249134">
    <property type="component" value="Chromosome 1"/>
</dbReference>
<feature type="transmembrane region" description="Helical" evidence="1">
    <location>
        <begin position="261"/>
        <end position="284"/>
    </location>
</feature>
<gene>
    <name evidence="2" type="ORF">NCTC4824_04116</name>
</gene>
<feature type="transmembrane region" description="Helical" evidence="1">
    <location>
        <begin position="342"/>
        <end position="360"/>
    </location>
</feature>
<keyword evidence="1" id="KW-1133">Transmembrane helix</keyword>
<feature type="transmembrane region" description="Helical" evidence="1">
    <location>
        <begin position="62"/>
        <end position="83"/>
    </location>
</feature>
<keyword evidence="1" id="KW-0812">Transmembrane</keyword>
<keyword evidence="1" id="KW-0472">Membrane</keyword>
<evidence type="ECO:0000313" key="2">
    <source>
        <dbReference type="EMBL" id="SQI63452.1"/>
    </source>
</evidence>